<name>A0A9W4UPJ7_9PLEO</name>
<comment type="caution">
    <text evidence="1">The sequence shown here is derived from an EMBL/GenBank/DDBJ whole genome shotgun (WGS) entry which is preliminary data.</text>
</comment>
<keyword evidence="2" id="KW-1185">Reference proteome</keyword>
<gene>
    <name evidence="1" type="ORF">PDIGIT_LOCUS12246</name>
</gene>
<evidence type="ECO:0000313" key="1">
    <source>
        <dbReference type="EMBL" id="CAI6339104.1"/>
    </source>
</evidence>
<dbReference type="EMBL" id="CAOQHR010000008">
    <property type="protein sequence ID" value="CAI6339104.1"/>
    <property type="molecule type" value="Genomic_DNA"/>
</dbReference>
<sequence>MAINTHREHFAMLESVVFFAPSITPAAPTDSGHVSSCGISVWSLPFARPFVHVRAHTSRVQGACMCDTYLLFCSKCNK</sequence>
<accession>A0A9W4UPJ7</accession>
<dbReference type="Proteomes" id="UP001152607">
    <property type="component" value="Unassembled WGS sequence"/>
</dbReference>
<evidence type="ECO:0000313" key="2">
    <source>
        <dbReference type="Proteomes" id="UP001152607"/>
    </source>
</evidence>
<protein>
    <submittedName>
        <fullName evidence="1">Uncharacterized protein</fullName>
    </submittedName>
</protein>
<dbReference type="AlphaFoldDB" id="A0A9W4UPJ7"/>
<organism evidence="1 2">
    <name type="scientific">Periconia digitata</name>
    <dbReference type="NCBI Taxonomy" id="1303443"/>
    <lineage>
        <taxon>Eukaryota</taxon>
        <taxon>Fungi</taxon>
        <taxon>Dikarya</taxon>
        <taxon>Ascomycota</taxon>
        <taxon>Pezizomycotina</taxon>
        <taxon>Dothideomycetes</taxon>
        <taxon>Pleosporomycetidae</taxon>
        <taxon>Pleosporales</taxon>
        <taxon>Massarineae</taxon>
        <taxon>Periconiaceae</taxon>
        <taxon>Periconia</taxon>
    </lineage>
</organism>
<reference evidence="1" key="1">
    <citation type="submission" date="2023-01" db="EMBL/GenBank/DDBJ databases">
        <authorList>
            <person name="Van Ghelder C."/>
            <person name="Rancurel C."/>
        </authorList>
    </citation>
    <scope>NUCLEOTIDE SEQUENCE</scope>
    <source>
        <strain evidence="1">CNCM I-4278</strain>
    </source>
</reference>
<proteinExistence type="predicted"/>